<comment type="caution">
    <text evidence="5">The sequence shown here is derived from an EMBL/GenBank/DDBJ whole genome shotgun (WGS) entry which is preliminary data.</text>
</comment>
<comment type="cofactor">
    <cofactor evidence="1">
        <name>pyridoxal 5'-phosphate</name>
        <dbReference type="ChEBI" id="CHEBI:597326"/>
    </cofactor>
</comment>
<keyword evidence="6" id="KW-1185">Reference proteome</keyword>
<evidence type="ECO:0000256" key="1">
    <source>
        <dbReference type="ARBA" id="ARBA00001933"/>
    </source>
</evidence>
<keyword evidence="2 5" id="KW-0032">Aminotransferase</keyword>
<evidence type="ECO:0000256" key="2">
    <source>
        <dbReference type="ARBA" id="ARBA00022576"/>
    </source>
</evidence>
<dbReference type="Gene3D" id="3.90.1150.10">
    <property type="entry name" value="Aspartate Aminotransferase, domain 1"/>
    <property type="match status" value="1"/>
</dbReference>
<dbReference type="RefSeq" id="WP_345054771.1">
    <property type="nucleotide sequence ID" value="NZ_BAAAVM010000064.1"/>
</dbReference>
<dbReference type="PANTHER" id="PTHR42832">
    <property type="entry name" value="AMINO ACID AMINOTRANSFERASE"/>
    <property type="match status" value="1"/>
</dbReference>
<feature type="domain" description="Aminotransferase class I/classII large" evidence="4">
    <location>
        <begin position="50"/>
        <end position="386"/>
    </location>
</feature>
<accession>A0ABP6NLF8</accession>
<dbReference type="SUPFAM" id="SSF53383">
    <property type="entry name" value="PLP-dependent transferases"/>
    <property type="match status" value="1"/>
</dbReference>
<evidence type="ECO:0000313" key="5">
    <source>
        <dbReference type="EMBL" id="GAA3151928.1"/>
    </source>
</evidence>
<dbReference type="Proteomes" id="UP001500893">
    <property type="component" value="Unassembled WGS sequence"/>
</dbReference>
<dbReference type="InterPro" id="IPR004839">
    <property type="entry name" value="Aminotransferase_I/II_large"/>
</dbReference>
<dbReference type="EMBL" id="BAAAVM010000064">
    <property type="protein sequence ID" value="GAA3151928.1"/>
    <property type="molecule type" value="Genomic_DNA"/>
</dbReference>
<dbReference type="Pfam" id="PF00155">
    <property type="entry name" value="Aminotran_1_2"/>
    <property type="match status" value="1"/>
</dbReference>
<dbReference type="Gene3D" id="3.40.640.10">
    <property type="entry name" value="Type I PLP-dependent aspartate aminotransferase-like (Major domain)"/>
    <property type="match status" value="1"/>
</dbReference>
<dbReference type="PANTHER" id="PTHR42832:SF3">
    <property type="entry name" value="L-GLUTAMINE--4-(METHYLSULFANYL)-2-OXOBUTANOATE AMINOTRANSFERASE"/>
    <property type="match status" value="1"/>
</dbReference>
<dbReference type="GO" id="GO:0008483">
    <property type="term" value="F:transaminase activity"/>
    <property type="evidence" value="ECO:0007669"/>
    <property type="project" value="UniProtKB-KW"/>
</dbReference>
<dbReference type="InterPro" id="IPR015421">
    <property type="entry name" value="PyrdxlP-dep_Trfase_major"/>
</dbReference>
<dbReference type="InterPro" id="IPR015424">
    <property type="entry name" value="PyrdxlP-dep_Trfase"/>
</dbReference>
<organism evidence="5 6">
    <name type="scientific">Streptomyces rameus</name>
    <dbReference type="NCBI Taxonomy" id="68261"/>
    <lineage>
        <taxon>Bacteria</taxon>
        <taxon>Bacillati</taxon>
        <taxon>Actinomycetota</taxon>
        <taxon>Actinomycetes</taxon>
        <taxon>Kitasatosporales</taxon>
        <taxon>Streptomycetaceae</taxon>
        <taxon>Streptomyces</taxon>
    </lineage>
</organism>
<evidence type="ECO:0000256" key="3">
    <source>
        <dbReference type="ARBA" id="ARBA00022679"/>
    </source>
</evidence>
<dbReference type="InterPro" id="IPR050881">
    <property type="entry name" value="LL-DAP_aminotransferase"/>
</dbReference>
<reference evidence="6" key="1">
    <citation type="journal article" date="2019" name="Int. J. Syst. Evol. Microbiol.">
        <title>The Global Catalogue of Microorganisms (GCM) 10K type strain sequencing project: providing services to taxonomists for standard genome sequencing and annotation.</title>
        <authorList>
            <consortium name="The Broad Institute Genomics Platform"/>
            <consortium name="The Broad Institute Genome Sequencing Center for Infectious Disease"/>
            <person name="Wu L."/>
            <person name="Ma J."/>
        </authorList>
    </citation>
    <scope>NUCLEOTIDE SEQUENCE [LARGE SCALE GENOMIC DNA]</scope>
    <source>
        <strain evidence="6">JCM 11574</strain>
    </source>
</reference>
<keyword evidence="3" id="KW-0808">Transferase</keyword>
<dbReference type="InterPro" id="IPR015422">
    <property type="entry name" value="PyrdxlP-dep_Trfase_small"/>
</dbReference>
<protein>
    <submittedName>
        <fullName evidence="5">Aminotransferase class I/II-fold pyridoxal phosphate-dependent enzyme</fullName>
    </submittedName>
</protein>
<evidence type="ECO:0000259" key="4">
    <source>
        <dbReference type="Pfam" id="PF00155"/>
    </source>
</evidence>
<gene>
    <name evidence="5" type="ORF">GCM10010521_44560</name>
</gene>
<dbReference type="CDD" id="cd00609">
    <property type="entry name" value="AAT_like"/>
    <property type="match status" value="1"/>
</dbReference>
<evidence type="ECO:0000313" key="6">
    <source>
        <dbReference type="Proteomes" id="UP001500893"/>
    </source>
</evidence>
<name>A0ABP6NLF8_9ACTN</name>
<sequence>MKPVRSAFARLRDLLHGVPAPPGLDPIPLQLGESRLGPPSIDVAPLAVAEHWTRYPQLGGSAELRDAYGRWLERRFGVRRSLAEGRIAVEPTPGTKQAVAVAVAVACAVERARGRGAPAVVMPNPFYPTYRAGAEAAGAEGVFYTLDDDGDPAPVAAAVAAAAERLAAVVVCNPGNPRGEILSADALSVVAKTAAEAGALLIVDECYTDLSPDRTPPGFLSSVERDLGAPGPFLVLHSLSKRSGAPGLRSGFAAGDPETVAAYAGYNRVCGVSAPAPVNAVATALWSDDAHVAVARASLARNWALADATLKDVPHYRRAAAGFFLWLPVADDEETARRLWRHHALTVMPGRYLAAAGADGVNPGAGHIRIALVHDEPVMREALTRLAVALAPPGPPGPTPGAER</sequence>
<proteinExistence type="predicted"/>